<dbReference type="EMBL" id="GL883078">
    <property type="protein sequence ID" value="EGF90915.1"/>
    <property type="molecule type" value="Genomic_DNA"/>
</dbReference>
<comment type="similarity">
    <text evidence="6">Belongs to the Mrp/NBP35 ATP-binding proteins family.</text>
</comment>
<keyword evidence="5 6" id="KW-0411">Iron-sulfur</keyword>
<dbReference type="OrthoDB" id="9809679at2"/>
<dbReference type="GO" id="GO:0005524">
    <property type="term" value="F:ATP binding"/>
    <property type="evidence" value="ECO:0007669"/>
    <property type="project" value="UniProtKB-UniRule"/>
</dbReference>
<dbReference type="GO" id="GO:0046872">
    <property type="term" value="F:metal ion binding"/>
    <property type="evidence" value="ECO:0007669"/>
    <property type="project" value="UniProtKB-KW"/>
</dbReference>
<accession>F4QNK7</accession>
<evidence type="ECO:0000313" key="8">
    <source>
        <dbReference type="EMBL" id="EGF90915.1"/>
    </source>
</evidence>
<evidence type="ECO:0000256" key="6">
    <source>
        <dbReference type="HAMAP-Rule" id="MF_02040"/>
    </source>
</evidence>
<dbReference type="GO" id="GO:0016887">
    <property type="term" value="F:ATP hydrolysis activity"/>
    <property type="evidence" value="ECO:0007669"/>
    <property type="project" value="UniProtKB-UniRule"/>
</dbReference>
<dbReference type="CDD" id="cd02037">
    <property type="entry name" value="Mrp_NBP35"/>
    <property type="match status" value="1"/>
</dbReference>
<dbReference type="InterPro" id="IPR044304">
    <property type="entry name" value="NUBPL-like"/>
</dbReference>
<reference evidence="9" key="1">
    <citation type="submission" date="2011-03" db="EMBL/GenBank/DDBJ databases">
        <title>Draft genome sequence of Brevundimonas diminuta.</title>
        <authorList>
            <person name="Brown P.J.B."/>
            <person name="Buechlein A."/>
            <person name="Hemmerich C."/>
            <person name="Brun Y.V."/>
        </authorList>
    </citation>
    <scope>NUCLEOTIDE SEQUENCE [LARGE SCALE GENOMIC DNA]</scope>
    <source>
        <strain evidence="9">C19</strain>
    </source>
</reference>
<dbReference type="InterPro" id="IPR002744">
    <property type="entry name" value="MIP18-like"/>
</dbReference>
<dbReference type="InterPro" id="IPR019591">
    <property type="entry name" value="Mrp/NBP35_ATP-bd"/>
</dbReference>
<comment type="function">
    <text evidence="6">Binds and transfers iron-sulfur (Fe-S) clusters to target apoproteins. Can hydrolyze ATP.</text>
</comment>
<keyword evidence="9" id="KW-1185">Reference proteome</keyword>
<dbReference type="eggNOG" id="COG0489">
    <property type="taxonomic scope" value="Bacteria"/>
</dbReference>
<keyword evidence="3 6" id="KW-0067">ATP-binding</keyword>
<dbReference type="RefSeq" id="WP_006273097.1">
    <property type="nucleotide sequence ID" value="NZ_GL883078.1"/>
</dbReference>
<dbReference type="InterPro" id="IPR034904">
    <property type="entry name" value="FSCA_dom_sf"/>
</dbReference>
<dbReference type="Proteomes" id="UP000006512">
    <property type="component" value="Unassembled WGS sequence"/>
</dbReference>
<dbReference type="Pfam" id="PF10609">
    <property type="entry name" value="ParA"/>
    <property type="match status" value="1"/>
</dbReference>
<dbReference type="HOGENOM" id="CLU_024839_0_0_5"/>
<dbReference type="STRING" id="715226.ABI_23270"/>
<dbReference type="PANTHER" id="PTHR42961:SF2">
    <property type="entry name" value="IRON-SULFUR PROTEIN NUBPL"/>
    <property type="match status" value="1"/>
</dbReference>
<evidence type="ECO:0000256" key="1">
    <source>
        <dbReference type="ARBA" id="ARBA00022723"/>
    </source>
</evidence>
<proteinExistence type="inferred from homology"/>
<organism evidence="8 9">
    <name type="scientific">Asticcacaulis biprosthecium C19</name>
    <dbReference type="NCBI Taxonomy" id="715226"/>
    <lineage>
        <taxon>Bacteria</taxon>
        <taxon>Pseudomonadati</taxon>
        <taxon>Pseudomonadota</taxon>
        <taxon>Alphaproteobacteria</taxon>
        <taxon>Caulobacterales</taxon>
        <taxon>Caulobacteraceae</taxon>
        <taxon>Asticcacaulis</taxon>
    </lineage>
</organism>
<evidence type="ECO:0000256" key="5">
    <source>
        <dbReference type="ARBA" id="ARBA00023014"/>
    </source>
</evidence>
<dbReference type="GO" id="GO:0016226">
    <property type="term" value="P:iron-sulfur cluster assembly"/>
    <property type="evidence" value="ECO:0007669"/>
    <property type="project" value="InterPro"/>
</dbReference>
<name>F4QNK7_9CAUL</name>
<dbReference type="Gene3D" id="3.40.50.300">
    <property type="entry name" value="P-loop containing nucleotide triphosphate hydrolases"/>
    <property type="match status" value="1"/>
</dbReference>
<dbReference type="AlphaFoldDB" id="F4QNK7"/>
<comment type="subunit">
    <text evidence="6">Homodimer.</text>
</comment>
<keyword evidence="1 6" id="KW-0479">Metal-binding</keyword>
<evidence type="ECO:0000256" key="3">
    <source>
        <dbReference type="ARBA" id="ARBA00022840"/>
    </source>
</evidence>
<evidence type="ECO:0000256" key="2">
    <source>
        <dbReference type="ARBA" id="ARBA00022741"/>
    </source>
</evidence>
<dbReference type="GO" id="GO:0140663">
    <property type="term" value="F:ATP-dependent FeS chaperone activity"/>
    <property type="evidence" value="ECO:0007669"/>
    <property type="project" value="InterPro"/>
</dbReference>
<dbReference type="Gene3D" id="3.30.300.130">
    <property type="entry name" value="Fe-S cluster assembly (FSCA)"/>
    <property type="match status" value="1"/>
</dbReference>
<evidence type="ECO:0000256" key="4">
    <source>
        <dbReference type="ARBA" id="ARBA00023004"/>
    </source>
</evidence>
<dbReference type="GO" id="GO:0051539">
    <property type="term" value="F:4 iron, 4 sulfur cluster binding"/>
    <property type="evidence" value="ECO:0007669"/>
    <property type="project" value="TreeGrafter"/>
</dbReference>
<evidence type="ECO:0000259" key="7">
    <source>
        <dbReference type="Pfam" id="PF01883"/>
    </source>
</evidence>
<gene>
    <name evidence="8" type="ORF">ABI_23270</name>
</gene>
<dbReference type="HAMAP" id="MF_02040">
    <property type="entry name" value="Mrp_NBP35"/>
    <property type="match status" value="1"/>
</dbReference>
<dbReference type="Pfam" id="PF01883">
    <property type="entry name" value="FeS_assembly_P"/>
    <property type="match status" value="1"/>
</dbReference>
<keyword evidence="2 6" id="KW-0547">Nucleotide-binding</keyword>
<protein>
    <recommendedName>
        <fullName evidence="6">Iron-sulfur cluster carrier protein</fullName>
    </recommendedName>
</protein>
<keyword evidence="6" id="KW-0378">Hydrolase</keyword>
<evidence type="ECO:0000313" key="9">
    <source>
        <dbReference type="Proteomes" id="UP000006512"/>
    </source>
</evidence>
<dbReference type="SUPFAM" id="SSF117916">
    <property type="entry name" value="Fe-S cluster assembly (FSCA) domain-like"/>
    <property type="match status" value="1"/>
</dbReference>
<keyword evidence="4 6" id="KW-0408">Iron</keyword>
<dbReference type="FunFam" id="3.40.50.300:FF:001119">
    <property type="entry name" value="Iron-sulfur cluster carrier protein"/>
    <property type="match status" value="1"/>
</dbReference>
<dbReference type="SUPFAM" id="SSF52540">
    <property type="entry name" value="P-loop containing nucleoside triphosphate hydrolases"/>
    <property type="match status" value="1"/>
</dbReference>
<sequence length="371" mass="38681">MLDRDQVLTALNAITDPATGQGLSDAGLVRALIVSPERVGFMLEVPQDKVTSYGPVRLAAEKLLAGLEGVRKAQVVLTAEMAAAPPKPAQAKLSPQAIDQVKKAAPVADARPDHVKQVIVVGSGKGGVGKSTVSLGLALGLHQLGLRVGFLDADIYGPSAPTLLGVRRPPEFGPDKLMVPPEAFGLKVNSVGFLVDADQAMIWRGPMASQALTQLLTQTRWGTESQPLDVLVVDLPPGTGDVQLTLTQKTLIDGAVIVSTPQEMALSDARRAVTLFGKTGVKVLGVVENMAFFKAPDGSEIEIFGRGGAARLADASKVPFLGEVPLDPALRAGCDDGRPLTALEPDGDMAARFKVMAQKVLDGLAADVGKS</sequence>
<feature type="binding site" evidence="6">
    <location>
        <begin position="124"/>
        <end position="131"/>
    </location>
    <ligand>
        <name>ATP</name>
        <dbReference type="ChEBI" id="CHEBI:30616"/>
    </ligand>
</feature>
<feature type="domain" description="MIP18 family-like" evidence="7">
    <location>
        <begin position="4"/>
        <end position="75"/>
    </location>
</feature>
<dbReference type="InterPro" id="IPR033756">
    <property type="entry name" value="YlxH/NBP35"/>
</dbReference>
<dbReference type="InterPro" id="IPR027417">
    <property type="entry name" value="P-loop_NTPase"/>
</dbReference>
<dbReference type="PANTHER" id="PTHR42961">
    <property type="entry name" value="IRON-SULFUR PROTEIN NUBPL"/>
    <property type="match status" value="1"/>
</dbReference>